<protein>
    <submittedName>
        <fullName evidence="1">Uncharacterized protein</fullName>
    </submittedName>
</protein>
<organism evidence="1 2">
    <name type="scientific">Rhododendron molle</name>
    <name type="common">Chinese azalea</name>
    <name type="synonym">Azalea mollis</name>
    <dbReference type="NCBI Taxonomy" id="49168"/>
    <lineage>
        <taxon>Eukaryota</taxon>
        <taxon>Viridiplantae</taxon>
        <taxon>Streptophyta</taxon>
        <taxon>Embryophyta</taxon>
        <taxon>Tracheophyta</taxon>
        <taxon>Spermatophyta</taxon>
        <taxon>Magnoliopsida</taxon>
        <taxon>eudicotyledons</taxon>
        <taxon>Gunneridae</taxon>
        <taxon>Pentapetalae</taxon>
        <taxon>asterids</taxon>
        <taxon>Ericales</taxon>
        <taxon>Ericaceae</taxon>
        <taxon>Ericoideae</taxon>
        <taxon>Rhodoreae</taxon>
        <taxon>Rhododendron</taxon>
    </lineage>
</organism>
<keyword evidence="2" id="KW-1185">Reference proteome</keyword>
<name>A0ACC0PFB0_RHOML</name>
<accession>A0ACC0PFB0</accession>
<gene>
    <name evidence="1" type="ORF">RHMOL_Rhmol03G0177200</name>
</gene>
<dbReference type="EMBL" id="CM046390">
    <property type="protein sequence ID" value="KAI8564382.1"/>
    <property type="molecule type" value="Genomic_DNA"/>
</dbReference>
<sequence>MRIDWSLVAGNWPFPGPALVPGLYLQGAYGIMLIPPGMVPVAGWNPYQITNLRDVSDEITQLKNQYATMAAYMKSAGHPLPPSPNGAGNGDGDHTPSLMGTMDG</sequence>
<evidence type="ECO:0000313" key="1">
    <source>
        <dbReference type="EMBL" id="KAI8564382.1"/>
    </source>
</evidence>
<dbReference type="Proteomes" id="UP001062846">
    <property type="component" value="Chromosome 3"/>
</dbReference>
<reference evidence="1" key="1">
    <citation type="submission" date="2022-02" db="EMBL/GenBank/DDBJ databases">
        <title>Plant Genome Project.</title>
        <authorList>
            <person name="Zhang R.-G."/>
        </authorList>
    </citation>
    <scope>NUCLEOTIDE SEQUENCE</scope>
    <source>
        <strain evidence="1">AT1</strain>
    </source>
</reference>
<comment type="caution">
    <text evidence="1">The sequence shown here is derived from an EMBL/GenBank/DDBJ whole genome shotgun (WGS) entry which is preliminary data.</text>
</comment>
<proteinExistence type="predicted"/>
<evidence type="ECO:0000313" key="2">
    <source>
        <dbReference type="Proteomes" id="UP001062846"/>
    </source>
</evidence>